<dbReference type="PANTHER" id="PTHR34512:SF30">
    <property type="entry name" value="OUTER MEMBRANE PROTEIN ASSEMBLY FACTOR BAMB"/>
    <property type="match status" value="1"/>
</dbReference>
<dbReference type="AlphaFoldDB" id="A0A833H0W2"/>
<dbReference type="InterPro" id="IPR015943">
    <property type="entry name" value="WD40/YVTN_repeat-like_dom_sf"/>
</dbReference>
<gene>
    <name evidence="3" type="ORF">F9K24_12060</name>
</gene>
<evidence type="ECO:0000313" key="4">
    <source>
        <dbReference type="Proteomes" id="UP000460298"/>
    </source>
</evidence>
<feature type="chain" id="PRO_5032991494" evidence="1">
    <location>
        <begin position="23"/>
        <end position="420"/>
    </location>
</feature>
<dbReference type="PROSITE" id="PS51257">
    <property type="entry name" value="PROKAR_LIPOPROTEIN"/>
    <property type="match status" value="1"/>
</dbReference>
<dbReference type="InterPro" id="IPR011047">
    <property type="entry name" value="Quinoprotein_ADH-like_sf"/>
</dbReference>
<proteinExistence type="predicted"/>
<dbReference type="Gene3D" id="2.130.10.10">
    <property type="entry name" value="YVTN repeat-like/Quinoprotein amine dehydrogenase"/>
    <property type="match status" value="2"/>
</dbReference>
<evidence type="ECO:0000259" key="2">
    <source>
        <dbReference type="Pfam" id="PF13360"/>
    </source>
</evidence>
<protein>
    <submittedName>
        <fullName evidence="3">PQQ-binding-like beta-propeller repeat protein</fullName>
    </submittedName>
</protein>
<dbReference type="PANTHER" id="PTHR34512">
    <property type="entry name" value="CELL SURFACE PROTEIN"/>
    <property type="match status" value="1"/>
</dbReference>
<sequence length="420" mass="48447">MIRRPYLPFLCLLLLPALFSCSKQFDWIEYRGELGSGYTPENIHPPLGLKWKLKLQVDEMKKTRAFNPPLVIDNVIYFGSPDGNFYALDVDTGYMKWFFKTKGAVNSVPYADDENVYFGSNDGRVYAVSREDGQEKWNFYTGQTVQSLVLRYKDLIIFTSDTGATYFLDLNGQPVHQLPNPVWSHHTFQVYDGIIYWAPLARSFGAYDIEGRNFLWIVPIDAPYSLWYSFPALDDDRVYFASSFFKGYEVELNYYALDRRTGQEVWRMSDIFDIGSRVEPDEYTVFLDHVQLLDYMAPSLWKDYVIYASGDTKLRAFNRKTGAIEWERQFDYPFSSAPTIAGDRIYVGLQGVKTATDMGLFGSEPMLLCLSARNGDVLWQMETDGAVLNSPIISRGRIMFGTDRNYFYVLEEILGLPFIQ</sequence>
<feature type="domain" description="Pyrrolo-quinoline quinone repeat" evidence="2">
    <location>
        <begin position="255"/>
        <end position="347"/>
    </location>
</feature>
<dbReference type="Proteomes" id="UP000460298">
    <property type="component" value="Unassembled WGS sequence"/>
</dbReference>
<dbReference type="SUPFAM" id="SSF50998">
    <property type="entry name" value="Quinoprotein alcohol dehydrogenase-like"/>
    <property type="match status" value="1"/>
</dbReference>
<name>A0A833H0W2_9LEPT</name>
<dbReference type="SMART" id="SM00564">
    <property type="entry name" value="PQQ"/>
    <property type="match status" value="5"/>
</dbReference>
<feature type="domain" description="Pyrrolo-quinoline quinone repeat" evidence="2">
    <location>
        <begin position="69"/>
        <end position="162"/>
    </location>
</feature>
<keyword evidence="1" id="KW-0732">Signal</keyword>
<dbReference type="EMBL" id="WBUI01000011">
    <property type="protein sequence ID" value="KAB2932012.1"/>
    <property type="molecule type" value="Genomic_DNA"/>
</dbReference>
<comment type="caution">
    <text evidence="3">The sequence shown here is derived from an EMBL/GenBank/DDBJ whole genome shotgun (WGS) entry which is preliminary data.</text>
</comment>
<feature type="signal peptide" evidence="1">
    <location>
        <begin position="1"/>
        <end position="22"/>
    </location>
</feature>
<organism evidence="3 4">
    <name type="scientific">Leptonema illini</name>
    <dbReference type="NCBI Taxonomy" id="183"/>
    <lineage>
        <taxon>Bacteria</taxon>
        <taxon>Pseudomonadati</taxon>
        <taxon>Spirochaetota</taxon>
        <taxon>Spirochaetia</taxon>
        <taxon>Leptospirales</taxon>
        <taxon>Leptospiraceae</taxon>
        <taxon>Leptonema</taxon>
    </lineage>
</organism>
<dbReference type="Pfam" id="PF13360">
    <property type="entry name" value="PQQ_2"/>
    <property type="match status" value="2"/>
</dbReference>
<accession>A0A833H0W2</accession>
<evidence type="ECO:0000256" key="1">
    <source>
        <dbReference type="SAM" id="SignalP"/>
    </source>
</evidence>
<evidence type="ECO:0000313" key="3">
    <source>
        <dbReference type="EMBL" id="KAB2932012.1"/>
    </source>
</evidence>
<dbReference type="InterPro" id="IPR002372">
    <property type="entry name" value="PQQ_rpt_dom"/>
</dbReference>
<dbReference type="InterPro" id="IPR018391">
    <property type="entry name" value="PQQ_b-propeller_rpt"/>
</dbReference>
<reference evidence="3 4" key="1">
    <citation type="submission" date="2019-10" db="EMBL/GenBank/DDBJ databases">
        <title>Extracellular Electron Transfer in a Candidatus Methanoperedens spp. Enrichment Culture.</title>
        <authorList>
            <person name="Berger S."/>
            <person name="Rangel Shaw D."/>
            <person name="Berben T."/>
            <person name="In 'T Zandt M."/>
            <person name="Frank J."/>
            <person name="Reimann J."/>
            <person name="Jetten M.S.M."/>
            <person name="Welte C.U."/>
        </authorList>
    </citation>
    <scope>NUCLEOTIDE SEQUENCE [LARGE SCALE GENOMIC DNA]</scope>
    <source>
        <strain evidence="3">SB12</strain>
    </source>
</reference>